<dbReference type="Proteomes" id="UP000266552">
    <property type="component" value="Chromosome"/>
</dbReference>
<feature type="region of interest" description="Disordered" evidence="15">
    <location>
        <begin position="303"/>
        <end position="323"/>
    </location>
</feature>
<evidence type="ECO:0000256" key="5">
    <source>
        <dbReference type="ARBA" id="ARBA00022763"/>
    </source>
</evidence>
<dbReference type="RefSeq" id="WP_119849325.1">
    <property type="nucleotide sequence ID" value="NZ_CP032412.1"/>
</dbReference>
<keyword evidence="9 14" id="KW-0067">ATP-binding</keyword>
<evidence type="ECO:0000256" key="2">
    <source>
        <dbReference type="ARBA" id="ARBA00022722"/>
    </source>
</evidence>
<evidence type="ECO:0000259" key="16">
    <source>
        <dbReference type="PROSITE" id="PS51217"/>
    </source>
</evidence>
<evidence type="ECO:0000256" key="14">
    <source>
        <dbReference type="HAMAP-Rule" id="MF_01452"/>
    </source>
</evidence>
<dbReference type="Gene3D" id="3.40.50.300">
    <property type="entry name" value="P-loop containing nucleotide triphosphate hydrolases"/>
    <property type="match status" value="4"/>
</dbReference>
<dbReference type="InterPro" id="IPR027417">
    <property type="entry name" value="P-loop_NTPase"/>
</dbReference>
<dbReference type="InterPro" id="IPR014017">
    <property type="entry name" value="DNA_helicase_UvrD-like_C"/>
</dbReference>
<keyword evidence="18" id="KW-1185">Reference proteome</keyword>
<gene>
    <name evidence="14 17" type="primary">addB</name>
    <name evidence="17" type="ORF">D5F53_20900</name>
</gene>
<evidence type="ECO:0000256" key="10">
    <source>
        <dbReference type="ARBA" id="ARBA00023004"/>
    </source>
</evidence>
<dbReference type="PROSITE" id="PS51217">
    <property type="entry name" value="UVRD_HELICASE_CTER"/>
    <property type="match status" value="1"/>
</dbReference>
<dbReference type="GO" id="GO:0000724">
    <property type="term" value="P:double-strand break repair via homologous recombination"/>
    <property type="evidence" value="ECO:0007669"/>
    <property type="project" value="UniProtKB-UniRule"/>
</dbReference>
<dbReference type="InterPro" id="IPR014140">
    <property type="entry name" value="DNA_helicase_suAddB"/>
</dbReference>
<comment type="function">
    <text evidence="14">The heterodimer acts as both an ATP-dependent DNA helicase and an ATP-dependent, dual-direction single-stranded exonuclease. Recognizes the chi site generating a DNA molecule suitable for the initiation of homologous recombination. The AddB subunit has 5' -&gt; 3' nuclease activity but not helicase activity.</text>
</comment>
<feature type="domain" description="UvrD-like helicase C-terminal" evidence="16">
    <location>
        <begin position="283"/>
        <end position="609"/>
    </location>
</feature>
<keyword evidence="10 14" id="KW-0408">Iron</keyword>
<comment type="cofactor">
    <cofactor evidence="14">
        <name>Mg(2+)</name>
        <dbReference type="ChEBI" id="CHEBI:18420"/>
    </cofactor>
</comment>
<dbReference type="AlphaFoldDB" id="A0A385TTD7"/>
<dbReference type="EMBL" id="CP032412">
    <property type="protein sequence ID" value="AYB45607.1"/>
    <property type="molecule type" value="Genomic_DNA"/>
</dbReference>
<evidence type="ECO:0000256" key="8">
    <source>
        <dbReference type="ARBA" id="ARBA00022839"/>
    </source>
</evidence>
<dbReference type="GO" id="GO:0004386">
    <property type="term" value="F:helicase activity"/>
    <property type="evidence" value="ECO:0007669"/>
    <property type="project" value="UniProtKB-KW"/>
</dbReference>
<dbReference type="GO" id="GO:0008409">
    <property type="term" value="F:5'-3' exonuclease activity"/>
    <property type="evidence" value="ECO:0007669"/>
    <property type="project" value="UniProtKB-UniRule"/>
</dbReference>
<comment type="cofactor">
    <cofactor evidence="14">
        <name>[4Fe-4S] cluster</name>
        <dbReference type="ChEBI" id="CHEBI:49883"/>
    </cofactor>
    <text evidence="14">Binds 1 [4Fe-4S] cluster.</text>
</comment>
<evidence type="ECO:0000256" key="3">
    <source>
        <dbReference type="ARBA" id="ARBA00022723"/>
    </source>
</evidence>
<evidence type="ECO:0000256" key="4">
    <source>
        <dbReference type="ARBA" id="ARBA00022741"/>
    </source>
</evidence>
<dbReference type="PANTHER" id="PTHR30591:SF1">
    <property type="entry name" value="RECBCD ENZYME SUBUNIT RECC"/>
    <property type="match status" value="1"/>
</dbReference>
<dbReference type="NCBIfam" id="TIGR02773">
    <property type="entry name" value="addB_Gpos"/>
    <property type="match status" value="1"/>
</dbReference>
<keyword evidence="1 14" id="KW-0004">4Fe-4S</keyword>
<comment type="miscellaneous">
    <text evidence="14">Despite having conserved helicase domains, this subunit does not have helicase activity.</text>
</comment>
<evidence type="ECO:0000256" key="11">
    <source>
        <dbReference type="ARBA" id="ARBA00023014"/>
    </source>
</evidence>
<keyword evidence="6 14" id="KW-0378">Hydrolase</keyword>
<name>A0A385TTD7_PAELA</name>
<reference evidence="17 18" key="1">
    <citation type="submission" date="2018-09" db="EMBL/GenBank/DDBJ databases">
        <title>Genome Sequence of Paenibacillus lautus Strain E7593-69, Azo Dye-Degrading Bacteria, Isolated from Commercial Tattoo Inks.</title>
        <authorList>
            <person name="Nho S.W."/>
            <person name="Kim S.-J."/>
            <person name="Kweon O."/>
            <person name="Cerniglia C.E."/>
        </authorList>
    </citation>
    <scope>NUCLEOTIDE SEQUENCE [LARGE SCALE GENOMIC DNA]</scope>
    <source>
        <strain evidence="17 18">E7593-69</strain>
    </source>
</reference>
<comment type="similarity">
    <text evidence="14">Belongs to the helicase family. AddB/RexB type 1 subfamily.</text>
</comment>
<keyword evidence="8 14" id="KW-0269">Exonuclease</keyword>
<dbReference type="GO" id="GO:0051539">
    <property type="term" value="F:4 iron, 4 sulfur cluster binding"/>
    <property type="evidence" value="ECO:0007669"/>
    <property type="project" value="UniProtKB-KW"/>
</dbReference>
<feature type="binding site" evidence="14">
    <location>
        <position position="1136"/>
    </location>
    <ligand>
        <name>[4Fe-4S] cluster</name>
        <dbReference type="ChEBI" id="CHEBI:49883"/>
    </ligand>
</feature>
<evidence type="ECO:0000256" key="1">
    <source>
        <dbReference type="ARBA" id="ARBA00022485"/>
    </source>
</evidence>
<evidence type="ECO:0000313" key="17">
    <source>
        <dbReference type="EMBL" id="AYB45607.1"/>
    </source>
</evidence>
<dbReference type="KEGG" id="plw:D5F53_20900"/>
<evidence type="ECO:0000256" key="15">
    <source>
        <dbReference type="SAM" id="MobiDB-lite"/>
    </source>
</evidence>
<feature type="binding site" evidence="14">
    <location>
        <position position="813"/>
    </location>
    <ligand>
        <name>[4Fe-4S] cluster</name>
        <dbReference type="ChEBI" id="CHEBI:49883"/>
    </ligand>
</feature>
<dbReference type="InterPro" id="IPR038726">
    <property type="entry name" value="PDDEXK_AddAB-type"/>
</dbReference>
<dbReference type="GO" id="GO:0005524">
    <property type="term" value="F:ATP binding"/>
    <property type="evidence" value="ECO:0007669"/>
    <property type="project" value="UniProtKB-UniRule"/>
</dbReference>
<evidence type="ECO:0000256" key="9">
    <source>
        <dbReference type="ARBA" id="ARBA00022840"/>
    </source>
</evidence>
<keyword evidence="4 14" id="KW-0547">Nucleotide-binding</keyword>
<organism evidence="17 18">
    <name type="scientific">Paenibacillus lautus</name>
    <name type="common">Bacillus lautus</name>
    <dbReference type="NCBI Taxonomy" id="1401"/>
    <lineage>
        <taxon>Bacteria</taxon>
        <taxon>Bacillati</taxon>
        <taxon>Bacillota</taxon>
        <taxon>Bacilli</taxon>
        <taxon>Bacillales</taxon>
        <taxon>Paenibacillaceae</taxon>
        <taxon>Paenibacillus</taxon>
    </lineage>
</organism>
<keyword evidence="5 14" id="KW-0227">DNA damage</keyword>
<dbReference type="GO" id="GO:0046872">
    <property type="term" value="F:metal ion binding"/>
    <property type="evidence" value="ECO:0007669"/>
    <property type="project" value="UniProtKB-KW"/>
</dbReference>
<keyword evidence="12 14" id="KW-0238">DNA-binding</keyword>
<dbReference type="Pfam" id="PF12705">
    <property type="entry name" value="PDDEXK_1"/>
    <property type="match status" value="1"/>
</dbReference>
<comment type="subunit">
    <text evidence="14">Heterodimer of AddA and AddB.</text>
</comment>
<dbReference type="HAMAP" id="MF_01452">
    <property type="entry name" value="AddB_type1"/>
    <property type="match status" value="1"/>
</dbReference>
<accession>A0A385TTD7</accession>
<evidence type="ECO:0000313" key="18">
    <source>
        <dbReference type="Proteomes" id="UP000266552"/>
    </source>
</evidence>
<evidence type="ECO:0000256" key="6">
    <source>
        <dbReference type="ARBA" id="ARBA00022801"/>
    </source>
</evidence>
<keyword evidence="3 14" id="KW-0479">Metal-binding</keyword>
<dbReference type="Gene3D" id="6.10.140.1030">
    <property type="match status" value="1"/>
</dbReference>
<dbReference type="SUPFAM" id="SSF52540">
    <property type="entry name" value="P-loop containing nucleoside triphosphate hydrolases"/>
    <property type="match status" value="1"/>
</dbReference>
<feature type="compositionally biased region" description="Basic and acidic residues" evidence="15">
    <location>
        <begin position="303"/>
        <end position="312"/>
    </location>
</feature>
<sequence>MSVQFVIGRSGSGKSTSIRQEMIERLEHNPKGDPMILIVPEQGSYEAEHALVHAGGIRGMMRAQVLSFRRLAYRVMQETGGAAKVAISEEGKRMLLYKILRRRKEELHMFGASGEQHGFVGKLSELYTEMKRYCIDASCVEEQLGQMVSGSGNSPMLRRKLEDIVTVFRDFELEISRFYMDEEDTLVSLAEGVTESEYIKRADIWIDGFHGFTPQEYRVLREIIAHAKRVTIALTLDKPYRNGTVPHELDLFHPTAVTYIKLKGIIDEIGLEAEHRMLHPDVLPRFQESPMLAHLERGYDRKRRWAEPKDDGPDTASSPNRGKKGLLLHAASHRRAEIEGALREMLRLAQEEGARYREMAVFVRNMGDYEHLMGPLFREYGVPYFLDQKRSELHHPLVEFVRSALDVIGRRWRYEDVFRCVKTDLLLPLDGSLTREDMDRLENHVLASGIQGTRWTDGRPWKGVPSLSLEEGESEMRNQDGMAAIEYARKVITEPLHAFEKRMKKAASAMDQSTAVYRLLEECAVPEKLELLSRAALDAGRPEEAREHRQVWGAVLGLLDQIVEMMGAEKLSTELFTGVLGTGLTEMKMALVPPSLDQVLIGSMDRTRTGGVKYAFLLGINDGVLPAQFQDDGILTEPERVHLEDRGLELAPSISRRLLDERFLIYNALTSASKQLWVSYPAADDEGKPLLPSEVVRHLKLMFQLEEEPLFPRPHAGQSALEQEGYAVRPDKTLAYLAGRLRDWRNGEEIPDLWWHVYNWYAEQPGLRPRLTTMLSSLSYRNEARPLKLETSRQLYGTKLRTSVSRMERFVACPFSHFASHGLKLRERQLYRLQAPDIGQLFHAALSSLAVKFQSQHRSWGDLTAEECLREAEATVDRLAPMLQGEILLSSKRYGYISRKLKNIVGRASVILGEQARRGKFEPIGLELDFGPGKPLPPLAFELPNGTKMEIVGRIDRVDMARGEHGIMLRVIDYKSSQKDLRLHEVYYGLSLQMLTYLDVLLTFAEEWLGEQALPAGTLYFHVHDPVLQSANGMTPEQAAEELLKRYKMKGLLLADREAVSLMDSFLEKGHSAILPVAVKTDGSFYSSAAVATPDQWETLLSAVRENMLNIGSRITGGDVAIKPYRIQQETACTFCSFRPVCQFDDAIEGSEYQLLGKPGKDQVWDMLGHPKGGESR</sequence>
<dbReference type="EC" id="3.1.-.-" evidence="14"/>
<keyword evidence="13 14" id="KW-0234">DNA repair</keyword>
<keyword evidence="2 14" id="KW-0540">Nuclease</keyword>
<dbReference type="Pfam" id="PF21445">
    <property type="entry name" value="ADDB_N"/>
    <property type="match status" value="1"/>
</dbReference>
<evidence type="ECO:0000256" key="12">
    <source>
        <dbReference type="ARBA" id="ARBA00023125"/>
    </source>
</evidence>
<proteinExistence type="inferred from homology"/>
<feature type="binding site" evidence="14">
    <location>
        <position position="1133"/>
    </location>
    <ligand>
        <name>[4Fe-4S] cluster</name>
        <dbReference type="ChEBI" id="CHEBI:49883"/>
    </ligand>
</feature>
<evidence type="ECO:0000256" key="7">
    <source>
        <dbReference type="ARBA" id="ARBA00022806"/>
    </source>
</evidence>
<evidence type="ECO:0000256" key="13">
    <source>
        <dbReference type="ARBA" id="ARBA00023204"/>
    </source>
</evidence>
<dbReference type="InterPro" id="IPR049035">
    <property type="entry name" value="ADDB_N"/>
</dbReference>
<dbReference type="PANTHER" id="PTHR30591">
    <property type="entry name" value="RECBCD ENZYME SUBUNIT RECC"/>
    <property type="match status" value="1"/>
</dbReference>
<protein>
    <recommendedName>
        <fullName evidence="14">ATP-dependent helicase/deoxyribonuclease subunit B</fullName>
        <ecNumber evidence="14">3.1.-.-</ecNumber>
    </recommendedName>
    <alternativeName>
        <fullName evidence="14">ATP-dependent helicase/nuclease subunit AddB</fullName>
    </alternativeName>
</protein>
<keyword evidence="11 14" id="KW-0411">Iron-sulfur</keyword>
<keyword evidence="7 14" id="KW-0347">Helicase</keyword>
<feature type="binding site" evidence="14">
    <location>
        <position position="1142"/>
    </location>
    <ligand>
        <name>[4Fe-4S] cluster</name>
        <dbReference type="ChEBI" id="CHEBI:49883"/>
    </ligand>
</feature>
<dbReference type="GO" id="GO:0003690">
    <property type="term" value="F:double-stranded DNA binding"/>
    <property type="evidence" value="ECO:0007669"/>
    <property type="project" value="UniProtKB-UniRule"/>
</dbReference>